<keyword evidence="3 5" id="KW-0347">Helicase</keyword>
<proteinExistence type="predicted"/>
<feature type="binding site" evidence="5">
    <location>
        <begin position="4"/>
        <end position="11"/>
    </location>
    <ligand>
        <name>ATP</name>
        <dbReference type="ChEBI" id="CHEBI:30616"/>
    </ligand>
</feature>
<dbReference type="Pfam" id="PF13538">
    <property type="entry name" value="UvrD_C_2"/>
    <property type="match status" value="1"/>
</dbReference>
<dbReference type="AlphaFoldDB" id="A0AAU6Q8E5"/>
<evidence type="ECO:0000313" key="8">
    <source>
        <dbReference type="EMBL" id="WYF46616.1"/>
    </source>
</evidence>
<dbReference type="GO" id="GO:0003677">
    <property type="term" value="F:DNA binding"/>
    <property type="evidence" value="ECO:0007669"/>
    <property type="project" value="InterPro"/>
</dbReference>
<dbReference type="Pfam" id="PF00580">
    <property type="entry name" value="UvrD-helicase"/>
    <property type="match status" value="1"/>
</dbReference>
<dbReference type="InterPro" id="IPR014016">
    <property type="entry name" value="UvrD-like_ATP-bd"/>
</dbReference>
<dbReference type="GO" id="GO:0000725">
    <property type="term" value="P:recombinational repair"/>
    <property type="evidence" value="ECO:0007669"/>
    <property type="project" value="TreeGrafter"/>
</dbReference>
<evidence type="ECO:0000256" key="5">
    <source>
        <dbReference type="PROSITE-ProRule" id="PRU00560"/>
    </source>
</evidence>
<dbReference type="SUPFAM" id="SSF52540">
    <property type="entry name" value="P-loop containing nucleoside triphosphate hydrolases"/>
    <property type="match status" value="1"/>
</dbReference>
<dbReference type="PANTHER" id="PTHR11070">
    <property type="entry name" value="UVRD / RECB / PCRA DNA HELICASE FAMILY MEMBER"/>
    <property type="match status" value="1"/>
</dbReference>
<keyword evidence="4 5" id="KW-0067">ATP-binding</keyword>
<dbReference type="InterPro" id="IPR027417">
    <property type="entry name" value="P-loop_NTPase"/>
</dbReference>
<evidence type="ECO:0000256" key="4">
    <source>
        <dbReference type="ARBA" id="ARBA00022840"/>
    </source>
</evidence>
<dbReference type="PROSITE" id="PS51198">
    <property type="entry name" value="UVRD_HELICASE_ATP_BIND"/>
    <property type="match status" value="1"/>
</dbReference>
<feature type="region of interest" description="Disordered" evidence="6">
    <location>
        <begin position="257"/>
        <end position="289"/>
    </location>
</feature>
<organism evidence="8">
    <name type="scientific">Deinococcus sp. VB142</name>
    <dbReference type="NCBI Taxonomy" id="3112952"/>
    <lineage>
        <taxon>Bacteria</taxon>
        <taxon>Thermotogati</taxon>
        <taxon>Deinococcota</taxon>
        <taxon>Deinococci</taxon>
        <taxon>Deinococcales</taxon>
        <taxon>Deinococcaceae</taxon>
        <taxon>Deinococcus</taxon>
    </lineage>
</organism>
<name>A0AAU6Q8E5_9DEIO</name>
<evidence type="ECO:0000259" key="7">
    <source>
        <dbReference type="PROSITE" id="PS51198"/>
    </source>
</evidence>
<keyword evidence="2 5" id="KW-0378">Hydrolase</keyword>
<dbReference type="PANTHER" id="PTHR11070:SF17">
    <property type="entry name" value="DNA HELICASE IV"/>
    <property type="match status" value="1"/>
</dbReference>
<protein>
    <submittedName>
        <fullName evidence="8">UvrD-helicase domain-containing protein</fullName>
    </submittedName>
</protein>
<evidence type="ECO:0000256" key="3">
    <source>
        <dbReference type="ARBA" id="ARBA00022806"/>
    </source>
</evidence>
<dbReference type="InterPro" id="IPR000212">
    <property type="entry name" value="DNA_helicase_UvrD/REP"/>
</dbReference>
<dbReference type="EMBL" id="CP149783">
    <property type="protein sequence ID" value="WYF46616.1"/>
    <property type="molecule type" value="Genomic_DNA"/>
</dbReference>
<dbReference type="Gene3D" id="3.40.50.300">
    <property type="entry name" value="P-loop containing nucleotide triphosphate hydrolases"/>
    <property type="match status" value="3"/>
</dbReference>
<accession>A0AAU6Q8E5</accession>
<dbReference type="RefSeq" id="WP_339098086.1">
    <property type="nucleotide sequence ID" value="NZ_CP149783.1"/>
</dbReference>
<dbReference type="GO" id="GO:0005524">
    <property type="term" value="F:ATP binding"/>
    <property type="evidence" value="ECO:0007669"/>
    <property type="project" value="UniProtKB-UniRule"/>
</dbReference>
<dbReference type="GO" id="GO:0005829">
    <property type="term" value="C:cytosol"/>
    <property type="evidence" value="ECO:0007669"/>
    <property type="project" value="TreeGrafter"/>
</dbReference>
<evidence type="ECO:0000256" key="6">
    <source>
        <dbReference type="SAM" id="MobiDB-lite"/>
    </source>
</evidence>
<dbReference type="GO" id="GO:0016787">
    <property type="term" value="F:hydrolase activity"/>
    <property type="evidence" value="ECO:0007669"/>
    <property type="project" value="UniProtKB-UniRule"/>
</dbReference>
<dbReference type="InterPro" id="IPR027785">
    <property type="entry name" value="UvrD-like_helicase_C"/>
</dbReference>
<reference evidence="8" key="1">
    <citation type="submission" date="2024-03" db="EMBL/GenBank/DDBJ databases">
        <title>Deinococcus weizhi sp. nov., isolated from human skin.</title>
        <authorList>
            <person name="Wei Z."/>
            <person name="Tian F."/>
            <person name="Yang C."/>
            <person name="Xin L.T."/>
            <person name="Wen Z.J."/>
            <person name="Lan K.C."/>
            <person name="Yu L."/>
            <person name="Zhe W."/>
            <person name="Dan F.D."/>
            <person name="Jun W."/>
            <person name="Rui Z."/>
            <person name="Yong X.J."/>
            <person name="Ting Y."/>
            <person name="Wei X."/>
            <person name="Xu Z.G."/>
            <person name="Xin Z."/>
            <person name="Dong F.G."/>
            <person name="Ni X.M."/>
            <person name="Zheng M.G."/>
            <person name="Chun Y."/>
            <person name="Qian W.X."/>
        </authorList>
    </citation>
    <scope>NUCLEOTIDE SEQUENCE</scope>
    <source>
        <strain evidence="8">VB142</strain>
    </source>
</reference>
<evidence type="ECO:0000256" key="1">
    <source>
        <dbReference type="ARBA" id="ARBA00022741"/>
    </source>
</evidence>
<dbReference type="GO" id="GO:0043138">
    <property type="term" value="F:3'-5' DNA helicase activity"/>
    <property type="evidence" value="ECO:0007669"/>
    <property type="project" value="TreeGrafter"/>
</dbReference>
<feature type="domain" description="UvrD-like helicase ATP-binding" evidence="7">
    <location>
        <begin position="1"/>
        <end position="386"/>
    </location>
</feature>
<sequence>MLHGVAGSGKTSIAYHRLAYLMYPEHGYNLEPKQVLIIGPNRTFLTYVRDLLPSLGVSNIAQRTFQDWAWSRMRLRNKAIPASPEFRDTVETLLEEAGITDADREVACAVASLKGSLRFRTLVERYAQQLLDAPPLPTETITIPGKLENRSIQIPLSVAEIRAMWEESRGKGSLDEQRDRFLRRVARYPGQWFRTVFGEPNSNDKAFILQMSKAVRDRLGRLWGRPNLLRLYEAMFTADSLHQLGQDLFTEQELQMLTREPLPTPPRSKDKRKRPDVEDEEQEEAKAERTPVELVDVAGLFLLNEALYGNQPAQYRHVVLDEAQDFSPLQFQLLLEACPTRSMTIVGDTAQGIYAYRGIDDWSELADVLPPDEVRRELISQNYRSTREIVAFTNAVQQAVRGERALNSEAINRTGPRPQMAAFDTLAQFQRALLASILQTQQRGFKNIAIIASNERASQGIGDLLTEHGIQHQRISRNHDTTPAQLTGIVSIPASLTKGLEFEAVIVVDASESTYPSHSQHAGKLLYVAVSRALHWLQVLSFGPFSTWLDQATPHAEVTAKARILPSQDNIERTRQALQRSLREGIVTMRAGRVPLRYVLSEICQVAEHSLEEGKVAEVLDAYLTVGQFASYSANDLLYRLFEAQDYNGFLHYALAFGAPAWLDEEVDQAISQVALAEPEVAESLNLRFEEKRQSSISLSE</sequence>
<keyword evidence="1 5" id="KW-0547">Nucleotide-binding</keyword>
<evidence type="ECO:0000256" key="2">
    <source>
        <dbReference type="ARBA" id="ARBA00022801"/>
    </source>
</evidence>
<gene>
    <name evidence="8" type="ORF">WDJ50_15630</name>
</gene>